<gene>
    <name evidence="2" type="ORF">JDN41_14065</name>
</gene>
<evidence type="ECO:0000313" key="3">
    <source>
        <dbReference type="Proteomes" id="UP000623250"/>
    </source>
</evidence>
<keyword evidence="3" id="KW-1185">Reference proteome</keyword>
<feature type="coiled-coil region" evidence="1">
    <location>
        <begin position="5"/>
        <end position="39"/>
    </location>
</feature>
<dbReference type="AlphaFoldDB" id="A0A8I1KIF8"/>
<protein>
    <submittedName>
        <fullName evidence="2">Uncharacterized protein</fullName>
    </submittedName>
</protein>
<dbReference type="RefSeq" id="WP_013420663.1">
    <property type="nucleotide sequence ID" value="NZ_JAEMUK010000080.1"/>
</dbReference>
<name>A0A8I1KIF8_9HYPH</name>
<evidence type="ECO:0000313" key="2">
    <source>
        <dbReference type="EMBL" id="MBJ7544675.1"/>
    </source>
</evidence>
<dbReference type="Proteomes" id="UP000623250">
    <property type="component" value="Unassembled WGS sequence"/>
</dbReference>
<comment type="caution">
    <text evidence="2">The sequence shown here is derived from an EMBL/GenBank/DDBJ whole genome shotgun (WGS) entry which is preliminary data.</text>
</comment>
<dbReference type="EMBL" id="JAEMUK010000080">
    <property type="protein sequence ID" value="MBJ7544675.1"/>
    <property type="molecule type" value="Genomic_DNA"/>
</dbReference>
<reference evidence="2 3" key="1">
    <citation type="submission" date="2020-12" db="EMBL/GenBank/DDBJ databases">
        <title>Revised draft genomes of Rhodomicrobium vannielii ATCC 17100 and Rhodomicrobium udaipurense JA643.</title>
        <authorList>
            <person name="Conners E.M."/>
            <person name="Davenport E.J."/>
            <person name="Bose A."/>
        </authorList>
    </citation>
    <scope>NUCLEOTIDE SEQUENCE [LARGE SCALE GENOMIC DNA]</scope>
    <source>
        <strain evidence="2 3">JA643</strain>
    </source>
</reference>
<evidence type="ECO:0000256" key="1">
    <source>
        <dbReference type="SAM" id="Coils"/>
    </source>
</evidence>
<organism evidence="2 3">
    <name type="scientific">Rhodomicrobium udaipurense</name>
    <dbReference type="NCBI Taxonomy" id="1202716"/>
    <lineage>
        <taxon>Bacteria</taxon>
        <taxon>Pseudomonadati</taxon>
        <taxon>Pseudomonadota</taxon>
        <taxon>Alphaproteobacteria</taxon>
        <taxon>Hyphomicrobiales</taxon>
        <taxon>Hyphomicrobiaceae</taxon>
        <taxon>Rhodomicrobium</taxon>
    </lineage>
</organism>
<keyword evidence="1" id="KW-0175">Coiled coil</keyword>
<proteinExistence type="predicted"/>
<sequence length="86" mass="9819">MTRDDTILRERLARAEEEISNLQNAAAKAADRLATLYEEFQIRDSYHDWQYVLSAKVGQVRTMRQIAKDLSRVTESKAGPAERAHG</sequence>
<accession>A0A8I1KIF8</accession>